<dbReference type="InParanoid" id="A0A2K2DKK2"/>
<name>A0A2K2DKK2_BRADI</name>
<organism evidence="1">
    <name type="scientific">Brachypodium distachyon</name>
    <name type="common">Purple false brome</name>
    <name type="synonym">Trachynia distachya</name>
    <dbReference type="NCBI Taxonomy" id="15368"/>
    <lineage>
        <taxon>Eukaryota</taxon>
        <taxon>Viridiplantae</taxon>
        <taxon>Streptophyta</taxon>
        <taxon>Embryophyta</taxon>
        <taxon>Tracheophyta</taxon>
        <taxon>Spermatophyta</taxon>
        <taxon>Magnoliopsida</taxon>
        <taxon>Liliopsida</taxon>
        <taxon>Poales</taxon>
        <taxon>Poaceae</taxon>
        <taxon>BOP clade</taxon>
        <taxon>Pooideae</taxon>
        <taxon>Stipodae</taxon>
        <taxon>Brachypodieae</taxon>
        <taxon>Brachypodium</taxon>
    </lineage>
</organism>
<dbReference type="Gramene" id="PNT74803">
    <property type="protein sequence ID" value="PNT74803"/>
    <property type="gene ID" value="BRADI_1g22175v3"/>
</dbReference>
<keyword evidence="3" id="KW-1185">Reference proteome</keyword>
<dbReference type="EnsemblPlants" id="PNT74803">
    <property type="protein sequence ID" value="PNT74803"/>
    <property type="gene ID" value="BRADI_1g22175v3"/>
</dbReference>
<evidence type="ECO:0000313" key="3">
    <source>
        <dbReference type="Proteomes" id="UP000008810"/>
    </source>
</evidence>
<reference evidence="2" key="3">
    <citation type="submission" date="2018-08" db="UniProtKB">
        <authorList>
            <consortium name="EnsemblPlants"/>
        </authorList>
    </citation>
    <scope>IDENTIFICATION</scope>
    <source>
        <strain evidence="2">cv. Bd21</strain>
    </source>
</reference>
<dbReference type="EMBL" id="CM000880">
    <property type="protein sequence ID" value="PNT74803.1"/>
    <property type="molecule type" value="Genomic_DNA"/>
</dbReference>
<sequence>MVPGCPAVHRRWGPPAPQVDGWIAFASGGPLAVGPGSSAVWPAMLRPVAVVVVDLLGSGRVTGVGGRLTDSHMVQQGPGLASRCNKTSTVYTSL</sequence>
<proteinExistence type="predicted"/>
<evidence type="ECO:0000313" key="1">
    <source>
        <dbReference type="EMBL" id="PNT74803.1"/>
    </source>
</evidence>
<gene>
    <name evidence="1" type="ORF">BRADI_1g22175v3</name>
</gene>
<reference evidence="1 2" key="1">
    <citation type="journal article" date="2010" name="Nature">
        <title>Genome sequencing and analysis of the model grass Brachypodium distachyon.</title>
        <authorList>
            <consortium name="International Brachypodium Initiative"/>
        </authorList>
    </citation>
    <scope>NUCLEOTIDE SEQUENCE [LARGE SCALE GENOMIC DNA]</scope>
    <source>
        <strain evidence="1 2">Bd21</strain>
    </source>
</reference>
<reference evidence="1" key="2">
    <citation type="submission" date="2017-06" db="EMBL/GenBank/DDBJ databases">
        <title>WGS assembly of Brachypodium distachyon.</title>
        <authorList>
            <consortium name="The International Brachypodium Initiative"/>
            <person name="Lucas S."/>
            <person name="Harmon-Smith M."/>
            <person name="Lail K."/>
            <person name="Tice H."/>
            <person name="Grimwood J."/>
            <person name="Bruce D."/>
            <person name="Barry K."/>
            <person name="Shu S."/>
            <person name="Lindquist E."/>
            <person name="Wang M."/>
            <person name="Pitluck S."/>
            <person name="Vogel J.P."/>
            <person name="Garvin D.F."/>
            <person name="Mockler T.C."/>
            <person name="Schmutz J."/>
            <person name="Rokhsar D."/>
            <person name="Bevan M.W."/>
        </authorList>
    </citation>
    <scope>NUCLEOTIDE SEQUENCE</scope>
    <source>
        <strain evidence="1">Bd21</strain>
    </source>
</reference>
<evidence type="ECO:0000313" key="2">
    <source>
        <dbReference type="EnsemblPlants" id="PNT74803"/>
    </source>
</evidence>
<protein>
    <submittedName>
        <fullName evidence="1 2">Uncharacterized protein</fullName>
    </submittedName>
</protein>
<dbReference type="AlphaFoldDB" id="A0A2K2DKK2"/>
<accession>A0A2K2DKK2</accession>
<dbReference type="Proteomes" id="UP000008810">
    <property type="component" value="Chromosome 1"/>
</dbReference>